<keyword evidence="6 9" id="KW-0479">Metal-binding</keyword>
<keyword evidence="5" id="KW-0349">Heme</keyword>
<evidence type="ECO:0000256" key="7">
    <source>
        <dbReference type="ARBA" id="ARBA00023002"/>
    </source>
</evidence>
<dbReference type="PANTHER" id="PTHR31517:SF48">
    <property type="entry name" value="PEROXIDASE 16-RELATED"/>
    <property type="match status" value="1"/>
</dbReference>
<evidence type="ECO:0000256" key="1">
    <source>
        <dbReference type="ARBA" id="ARBA00000189"/>
    </source>
</evidence>
<dbReference type="AlphaFoldDB" id="A0AAP0DF43"/>
<dbReference type="Gene3D" id="1.10.420.10">
    <property type="entry name" value="Peroxidase, domain 2"/>
    <property type="match status" value="1"/>
</dbReference>
<comment type="cofactor">
    <cofactor evidence="9">
        <name>Ca(2+)</name>
        <dbReference type="ChEBI" id="CHEBI:29108"/>
    </cofactor>
    <text evidence="9">Binds 2 calcium ions per subunit.</text>
</comment>
<dbReference type="GO" id="GO:0006979">
    <property type="term" value="P:response to oxidative stress"/>
    <property type="evidence" value="ECO:0007669"/>
    <property type="project" value="InterPro"/>
</dbReference>
<keyword evidence="13" id="KW-1185">Reference proteome</keyword>
<dbReference type="Pfam" id="PF00141">
    <property type="entry name" value="peroxidase"/>
    <property type="match status" value="1"/>
</dbReference>
<evidence type="ECO:0000256" key="8">
    <source>
        <dbReference type="ARBA" id="ARBA00023004"/>
    </source>
</evidence>
<dbReference type="Proteomes" id="UP001408789">
    <property type="component" value="Unassembled WGS sequence"/>
</dbReference>
<keyword evidence="7" id="KW-0560">Oxidoreductase</keyword>
<gene>
    <name evidence="12" type="ORF">SSX86_006353</name>
</gene>
<feature type="binding site" evidence="9">
    <location>
        <position position="39"/>
    </location>
    <ligand>
        <name>Ca(2+)</name>
        <dbReference type="ChEBI" id="CHEBI:29108"/>
        <label>2</label>
    </ligand>
</feature>
<dbReference type="EC" id="1.11.1.7" evidence="3"/>
<evidence type="ECO:0000313" key="13">
    <source>
        <dbReference type="Proteomes" id="UP001408789"/>
    </source>
</evidence>
<evidence type="ECO:0000256" key="4">
    <source>
        <dbReference type="ARBA" id="ARBA00022559"/>
    </source>
</evidence>
<evidence type="ECO:0000259" key="11">
    <source>
        <dbReference type="PROSITE" id="PS50873"/>
    </source>
</evidence>
<comment type="cofactor">
    <cofactor evidence="2">
        <name>heme b</name>
        <dbReference type="ChEBI" id="CHEBI:60344"/>
    </cofactor>
</comment>
<comment type="similarity">
    <text evidence="10">Belongs to the peroxidase family.</text>
</comment>
<protein>
    <recommendedName>
        <fullName evidence="3">peroxidase</fullName>
        <ecNumber evidence="3">1.11.1.7</ecNumber>
    </recommendedName>
</protein>
<dbReference type="GO" id="GO:0020037">
    <property type="term" value="F:heme binding"/>
    <property type="evidence" value="ECO:0007669"/>
    <property type="project" value="InterPro"/>
</dbReference>
<dbReference type="EMBL" id="JBCNJP010000008">
    <property type="protein sequence ID" value="KAK9073759.1"/>
    <property type="molecule type" value="Genomic_DNA"/>
</dbReference>
<keyword evidence="4" id="KW-0575">Peroxidase</keyword>
<reference evidence="12 13" key="1">
    <citation type="submission" date="2024-04" db="EMBL/GenBank/DDBJ databases">
        <title>The reference genome of an endangered Asteraceae, Deinandra increscens subsp. villosa, native to the Central Coast of California.</title>
        <authorList>
            <person name="Guilliams M."/>
            <person name="Hasenstab-Lehman K."/>
            <person name="Meyer R."/>
            <person name="Mcevoy S."/>
        </authorList>
    </citation>
    <scope>NUCLEOTIDE SEQUENCE [LARGE SCALE GENOMIC DNA]</scope>
    <source>
        <tissue evidence="12">Leaf</tissue>
    </source>
</reference>
<name>A0AAP0DF43_9ASTR</name>
<dbReference type="GO" id="GO:0140825">
    <property type="term" value="F:lactoperoxidase activity"/>
    <property type="evidence" value="ECO:0007669"/>
    <property type="project" value="UniProtKB-EC"/>
</dbReference>
<evidence type="ECO:0000256" key="10">
    <source>
        <dbReference type="RuleBase" id="RU004241"/>
    </source>
</evidence>
<keyword evidence="9" id="KW-0106">Calcium</keyword>
<dbReference type="InterPro" id="IPR010255">
    <property type="entry name" value="Haem_peroxidase_sf"/>
</dbReference>
<comment type="caution">
    <text evidence="12">The sequence shown here is derived from an EMBL/GenBank/DDBJ whole genome shotgun (WGS) entry which is preliminary data.</text>
</comment>
<comment type="catalytic activity">
    <reaction evidence="1">
        <text>2 a phenolic donor + H2O2 = 2 a phenolic radical donor + 2 H2O</text>
        <dbReference type="Rhea" id="RHEA:56136"/>
        <dbReference type="ChEBI" id="CHEBI:15377"/>
        <dbReference type="ChEBI" id="CHEBI:16240"/>
        <dbReference type="ChEBI" id="CHEBI:139520"/>
        <dbReference type="ChEBI" id="CHEBI:139521"/>
        <dbReference type="EC" id="1.11.1.7"/>
    </reaction>
</comment>
<organism evidence="12 13">
    <name type="scientific">Deinandra increscens subsp. villosa</name>
    <dbReference type="NCBI Taxonomy" id="3103831"/>
    <lineage>
        <taxon>Eukaryota</taxon>
        <taxon>Viridiplantae</taxon>
        <taxon>Streptophyta</taxon>
        <taxon>Embryophyta</taxon>
        <taxon>Tracheophyta</taxon>
        <taxon>Spermatophyta</taxon>
        <taxon>Magnoliopsida</taxon>
        <taxon>eudicotyledons</taxon>
        <taxon>Gunneridae</taxon>
        <taxon>Pentapetalae</taxon>
        <taxon>asterids</taxon>
        <taxon>campanulids</taxon>
        <taxon>Asterales</taxon>
        <taxon>Asteraceae</taxon>
        <taxon>Asteroideae</taxon>
        <taxon>Heliantheae alliance</taxon>
        <taxon>Madieae</taxon>
        <taxon>Madiinae</taxon>
        <taxon>Deinandra</taxon>
    </lineage>
</organism>
<dbReference type="PANTHER" id="PTHR31517">
    <property type="match status" value="1"/>
</dbReference>
<dbReference type="PRINTS" id="PR00461">
    <property type="entry name" value="PLPEROXIDASE"/>
</dbReference>
<evidence type="ECO:0000256" key="3">
    <source>
        <dbReference type="ARBA" id="ARBA00012313"/>
    </source>
</evidence>
<evidence type="ECO:0000256" key="5">
    <source>
        <dbReference type="ARBA" id="ARBA00022617"/>
    </source>
</evidence>
<dbReference type="Gene3D" id="1.10.520.10">
    <property type="match status" value="1"/>
</dbReference>
<feature type="domain" description="Plant heme peroxidase family profile" evidence="11">
    <location>
        <begin position="1"/>
        <end position="117"/>
    </location>
</feature>
<dbReference type="InterPro" id="IPR002016">
    <property type="entry name" value="Haem_peroxidase"/>
</dbReference>
<sequence>MTSFLLGFQTRVSMLHSHPSFHHIPRKTMACLTGRLPIDYGSDNNFDNQILKNIRSGFAVLQSDAQLMDDPVTKFLVDWYAEDGASFEEDFGKSMVRMGRIGSASCGNIRRVCNKFD</sequence>
<evidence type="ECO:0000256" key="9">
    <source>
        <dbReference type="PIRSR" id="PIRSR600823-3"/>
    </source>
</evidence>
<evidence type="ECO:0000313" key="12">
    <source>
        <dbReference type="EMBL" id="KAK9073759.1"/>
    </source>
</evidence>
<accession>A0AAP0DF43</accession>
<proteinExistence type="inferred from homology"/>
<dbReference type="InterPro" id="IPR000823">
    <property type="entry name" value="Peroxidase_pln"/>
</dbReference>
<evidence type="ECO:0000256" key="6">
    <source>
        <dbReference type="ARBA" id="ARBA00022723"/>
    </source>
</evidence>
<dbReference type="SUPFAM" id="SSF48113">
    <property type="entry name" value="Heme-dependent peroxidases"/>
    <property type="match status" value="1"/>
</dbReference>
<keyword evidence="8" id="KW-0408">Iron</keyword>
<feature type="binding site" evidence="9">
    <location>
        <position position="47"/>
    </location>
    <ligand>
        <name>Ca(2+)</name>
        <dbReference type="ChEBI" id="CHEBI:29108"/>
        <label>2</label>
    </ligand>
</feature>
<dbReference type="GO" id="GO:0046872">
    <property type="term" value="F:metal ion binding"/>
    <property type="evidence" value="ECO:0007669"/>
    <property type="project" value="UniProtKB-KW"/>
</dbReference>
<evidence type="ECO:0000256" key="2">
    <source>
        <dbReference type="ARBA" id="ARBA00001970"/>
    </source>
</evidence>
<dbReference type="PROSITE" id="PS50873">
    <property type="entry name" value="PEROXIDASE_4"/>
    <property type="match status" value="1"/>
</dbReference>